<dbReference type="InterPro" id="IPR011060">
    <property type="entry name" value="RibuloseP-bd_barrel"/>
</dbReference>
<evidence type="ECO:0000256" key="2">
    <source>
        <dbReference type="ARBA" id="ARBA00004664"/>
    </source>
</evidence>
<keyword evidence="12" id="KW-1185">Reference proteome</keyword>
<dbReference type="Gene3D" id="3.20.20.70">
    <property type="entry name" value="Aldolase class I"/>
    <property type="match status" value="1"/>
</dbReference>
<evidence type="ECO:0000313" key="11">
    <source>
        <dbReference type="EMBL" id="MBK1826055.1"/>
    </source>
</evidence>
<evidence type="ECO:0000256" key="7">
    <source>
        <dbReference type="ARBA" id="ARBA00023141"/>
    </source>
</evidence>
<dbReference type="PANTHER" id="PTHR42894">
    <property type="entry name" value="N-(5'-PHOSPHORIBOSYL)ANTHRANILATE ISOMERASE"/>
    <property type="match status" value="1"/>
</dbReference>
<keyword evidence="6 9" id="KW-0822">Tryptophan biosynthesis</keyword>
<dbReference type="InterPro" id="IPR001240">
    <property type="entry name" value="PRAI_dom"/>
</dbReference>
<feature type="domain" description="N-(5'phosphoribosyl) anthranilate isomerase (PRAI)" evidence="10">
    <location>
        <begin position="14"/>
        <end position="211"/>
    </location>
</feature>
<keyword evidence="5 9" id="KW-0028">Amino-acid biosynthesis</keyword>
<evidence type="ECO:0000259" key="10">
    <source>
        <dbReference type="Pfam" id="PF00697"/>
    </source>
</evidence>
<dbReference type="HAMAP" id="MF_00135">
    <property type="entry name" value="PRAI"/>
    <property type="match status" value="1"/>
</dbReference>
<gene>
    <name evidence="9" type="primary">trpF</name>
    <name evidence="11" type="ORF">JIN81_03430</name>
</gene>
<name>A0A934VF00_9BACT</name>
<dbReference type="CDD" id="cd00405">
    <property type="entry name" value="PRAI"/>
    <property type="match status" value="1"/>
</dbReference>
<dbReference type="Pfam" id="PF00697">
    <property type="entry name" value="PRAI"/>
    <property type="match status" value="1"/>
</dbReference>
<evidence type="ECO:0000256" key="5">
    <source>
        <dbReference type="ARBA" id="ARBA00022605"/>
    </source>
</evidence>
<evidence type="ECO:0000256" key="6">
    <source>
        <dbReference type="ARBA" id="ARBA00022822"/>
    </source>
</evidence>
<dbReference type="InterPro" id="IPR013785">
    <property type="entry name" value="Aldolase_TIM"/>
</dbReference>
<reference evidence="11" key="1">
    <citation type="submission" date="2021-01" db="EMBL/GenBank/DDBJ databases">
        <title>Modified the classification status of verrucomicrobia.</title>
        <authorList>
            <person name="Feng X."/>
        </authorList>
    </citation>
    <scope>NUCLEOTIDE SEQUENCE</scope>
    <source>
        <strain evidence="11">KCTC 22201</strain>
    </source>
</reference>
<evidence type="ECO:0000256" key="4">
    <source>
        <dbReference type="ARBA" id="ARBA00022272"/>
    </source>
</evidence>
<dbReference type="EC" id="5.3.1.24" evidence="3 9"/>
<dbReference type="PANTHER" id="PTHR42894:SF1">
    <property type="entry name" value="N-(5'-PHOSPHORIBOSYL)ANTHRANILATE ISOMERASE"/>
    <property type="match status" value="1"/>
</dbReference>
<organism evidence="11 12">
    <name type="scientific">Haloferula rosea</name>
    <dbReference type="NCBI Taxonomy" id="490093"/>
    <lineage>
        <taxon>Bacteria</taxon>
        <taxon>Pseudomonadati</taxon>
        <taxon>Verrucomicrobiota</taxon>
        <taxon>Verrucomicrobiia</taxon>
        <taxon>Verrucomicrobiales</taxon>
        <taxon>Verrucomicrobiaceae</taxon>
        <taxon>Haloferula</taxon>
    </lineage>
</organism>
<comment type="caution">
    <text evidence="11">The sequence shown here is derived from an EMBL/GenBank/DDBJ whole genome shotgun (WGS) entry which is preliminary data.</text>
</comment>
<dbReference type="GO" id="GO:0000162">
    <property type="term" value="P:L-tryptophan biosynthetic process"/>
    <property type="evidence" value="ECO:0007669"/>
    <property type="project" value="UniProtKB-UniRule"/>
</dbReference>
<evidence type="ECO:0000313" key="12">
    <source>
        <dbReference type="Proteomes" id="UP000658278"/>
    </source>
</evidence>
<sequence length="214" mass="22284">MLDSFLDPSTRSIKVCGITTAADAEELARLGVPALGANFWPKSKRYLDPARADFLKSLQGRILRVGVFVNAGTDQPKQLFDAGLIDVAQLHGDEPDDDILELQAHGIPVIRALGIAHASDLEEAAECPADAILLDAHAPGVYGGTGETIDWNAAASFVAIHPEKPVILAGGITPENAAEASRTVRPAALDTASGSESSPGVKDFNKVAALLAAT</sequence>
<proteinExistence type="inferred from homology"/>
<dbReference type="SUPFAM" id="SSF51366">
    <property type="entry name" value="Ribulose-phoshate binding barrel"/>
    <property type="match status" value="1"/>
</dbReference>
<evidence type="ECO:0000256" key="1">
    <source>
        <dbReference type="ARBA" id="ARBA00001164"/>
    </source>
</evidence>
<dbReference type="AlphaFoldDB" id="A0A934VF00"/>
<dbReference type="InterPro" id="IPR044643">
    <property type="entry name" value="TrpF_fam"/>
</dbReference>
<evidence type="ECO:0000256" key="3">
    <source>
        <dbReference type="ARBA" id="ARBA00012572"/>
    </source>
</evidence>
<dbReference type="GO" id="GO:0004640">
    <property type="term" value="F:phosphoribosylanthranilate isomerase activity"/>
    <property type="evidence" value="ECO:0007669"/>
    <property type="project" value="UniProtKB-UniRule"/>
</dbReference>
<protein>
    <recommendedName>
        <fullName evidence="4 9">N-(5'-phosphoribosyl)anthranilate isomerase</fullName>
        <shortName evidence="9">PRAI</shortName>
        <ecNumber evidence="3 9">5.3.1.24</ecNumber>
    </recommendedName>
</protein>
<comment type="similarity">
    <text evidence="9">Belongs to the TrpF family.</text>
</comment>
<comment type="pathway">
    <text evidence="2 9">Amino-acid biosynthesis; L-tryptophan biosynthesis; L-tryptophan from chorismate: step 3/5.</text>
</comment>
<accession>A0A934VF00</accession>
<dbReference type="Proteomes" id="UP000658278">
    <property type="component" value="Unassembled WGS sequence"/>
</dbReference>
<evidence type="ECO:0000256" key="9">
    <source>
        <dbReference type="HAMAP-Rule" id="MF_00135"/>
    </source>
</evidence>
<dbReference type="RefSeq" id="WP_200276375.1">
    <property type="nucleotide sequence ID" value="NZ_JAENII010000002.1"/>
</dbReference>
<comment type="catalytic activity">
    <reaction evidence="1 9">
        <text>N-(5-phospho-beta-D-ribosyl)anthranilate = 1-(2-carboxyphenylamino)-1-deoxy-D-ribulose 5-phosphate</text>
        <dbReference type="Rhea" id="RHEA:21540"/>
        <dbReference type="ChEBI" id="CHEBI:18277"/>
        <dbReference type="ChEBI" id="CHEBI:58613"/>
        <dbReference type="EC" id="5.3.1.24"/>
    </reaction>
</comment>
<keyword evidence="7 9" id="KW-0057">Aromatic amino acid biosynthesis</keyword>
<dbReference type="EMBL" id="JAENII010000002">
    <property type="protein sequence ID" value="MBK1826055.1"/>
    <property type="molecule type" value="Genomic_DNA"/>
</dbReference>
<evidence type="ECO:0000256" key="8">
    <source>
        <dbReference type="ARBA" id="ARBA00023235"/>
    </source>
</evidence>
<keyword evidence="8 9" id="KW-0413">Isomerase</keyword>